<dbReference type="HAMAP" id="MF_01148">
    <property type="entry name" value="Lnt"/>
    <property type="match status" value="1"/>
</dbReference>
<feature type="transmembrane region" description="Helical" evidence="9">
    <location>
        <begin position="12"/>
        <end position="31"/>
    </location>
</feature>
<feature type="domain" description="CN hydrolase" evidence="10">
    <location>
        <begin position="212"/>
        <end position="468"/>
    </location>
</feature>
<dbReference type="Pfam" id="PF20154">
    <property type="entry name" value="LNT_N"/>
    <property type="match status" value="1"/>
</dbReference>
<feature type="transmembrane region" description="Helical" evidence="9">
    <location>
        <begin position="143"/>
        <end position="164"/>
    </location>
</feature>
<evidence type="ECO:0000313" key="12">
    <source>
        <dbReference type="Proteomes" id="UP001161325"/>
    </source>
</evidence>
<comment type="caution">
    <text evidence="11">The sequence shown here is derived from an EMBL/GenBank/DDBJ whole genome shotgun (WGS) entry which is preliminary data.</text>
</comment>
<evidence type="ECO:0000256" key="6">
    <source>
        <dbReference type="ARBA" id="ARBA00022989"/>
    </source>
</evidence>
<sequence length="505" mass="53258">MFAVAFPPFDWLWPAIAAPAIVAVLVAKAAERDAPRRAVALAALFATVGYGANLLWLWRGLALVTWWAPVGFVFAALWHGLLFGAVVGGGGALLHRRWRVPPVGWLPVCWIAWETLLAHFGALRFPWLPLGLATAAWPTLVQAAELAGVSGLSAVLVLCAALLASAWRHRGQRVRGAVHAALAVGVLGALAGYGAWRAPRIPLRPLGRVAVVQQNMPQALKIRGGAEAQYVGVLTAMTRDLATRRDARPLGLVLWPETAMDGFLAEHPEWRDSLAVAARVARAPVLAGLVDLEVIGDGRFRMYNAATLVRADGTPAPGAPYRKQHLVPMLERVPLLADASDALYGAGSGLGGFSRGADARPITIAAGRVGALICFESVIPEAARRARAAGADLLAVLTNDAWFGVSAAPHQHAAHAVLRAVETRAAVVQAANSGPSLVVDARGRMSRATPLLATATPVFDVATSDVRTPWVRYGDWLGASSALLLALAVAERLVARMGRSAANPE</sequence>
<evidence type="ECO:0000256" key="5">
    <source>
        <dbReference type="ARBA" id="ARBA00022692"/>
    </source>
</evidence>
<accession>A0AA37VF59</accession>
<dbReference type="InterPro" id="IPR004563">
    <property type="entry name" value="Apolipo_AcylTrfase"/>
</dbReference>
<keyword evidence="5 9" id="KW-0812">Transmembrane</keyword>
<dbReference type="GO" id="GO:0016410">
    <property type="term" value="F:N-acyltransferase activity"/>
    <property type="evidence" value="ECO:0007669"/>
    <property type="project" value="UniProtKB-UniRule"/>
</dbReference>
<dbReference type="CDD" id="cd07571">
    <property type="entry name" value="ALP_N-acyl_transferase"/>
    <property type="match status" value="1"/>
</dbReference>
<evidence type="ECO:0000256" key="1">
    <source>
        <dbReference type="ARBA" id="ARBA00004651"/>
    </source>
</evidence>
<keyword evidence="12" id="KW-1185">Reference proteome</keyword>
<evidence type="ECO:0000256" key="9">
    <source>
        <dbReference type="HAMAP-Rule" id="MF_01148"/>
    </source>
</evidence>
<keyword evidence="8 9" id="KW-0012">Acyltransferase</keyword>
<comment type="catalytic activity">
    <reaction evidence="9">
        <text>N-terminal S-1,2-diacyl-sn-glyceryl-L-cysteinyl-[lipoprotein] + a glycerophospholipid = N-acyl-S-1,2-diacyl-sn-glyceryl-L-cysteinyl-[lipoprotein] + a 2-acyl-sn-glycero-3-phospholipid + H(+)</text>
        <dbReference type="Rhea" id="RHEA:48228"/>
        <dbReference type="Rhea" id="RHEA-COMP:14681"/>
        <dbReference type="Rhea" id="RHEA-COMP:14684"/>
        <dbReference type="ChEBI" id="CHEBI:15378"/>
        <dbReference type="ChEBI" id="CHEBI:136912"/>
        <dbReference type="ChEBI" id="CHEBI:140656"/>
        <dbReference type="ChEBI" id="CHEBI:140657"/>
        <dbReference type="ChEBI" id="CHEBI:140660"/>
        <dbReference type="EC" id="2.3.1.269"/>
    </reaction>
</comment>
<evidence type="ECO:0000256" key="4">
    <source>
        <dbReference type="ARBA" id="ARBA00022679"/>
    </source>
</evidence>
<dbReference type="RefSeq" id="WP_284350781.1">
    <property type="nucleotide sequence ID" value="NZ_BRXS01000004.1"/>
</dbReference>
<dbReference type="NCBIfam" id="TIGR00546">
    <property type="entry name" value="lnt"/>
    <property type="match status" value="1"/>
</dbReference>
<keyword evidence="3 9" id="KW-1003">Cell membrane</keyword>
<feature type="transmembrane region" description="Helical" evidence="9">
    <location>
        <begin position="38"/>
        <end position="58"/>
    </location>
</feature>
<comment type="pathway">
    <text evidence="9">Protein modification; lipoprotein biosynthesis (N-acyl transfer).</text>
</comment>
<dbReference type="InterPro" id="IPR045378">
    <property type="entry name" value="LNT_N"/>
</dbReference>
<dbReference type="SUPFAM" id="SSF56317">
    <property type="entry name" value="Carbon-nitrogen hydrolase"/>
    <property type="match status" value="1"/>
</dbReference>
<feature type="transmembrane region" description="Helical" evidence="9">
    <location>
        <begin position="70"/>
        <end position="94"/>
    </location>
</feature>
<evidence type="ECO:0000256" key="3">
    <source>
        <dbReference type="ARBA" id="ARBA00022475"/>
    </source>
</evidence>
<protein>
    <recommendedName>
        <fullName evidence="9">Apolipoprotein N-acyltransferase</fullName>
        <shortName evidence="9">ALP N-acyltransferase</shortName>
        <ecNumber evidence="9">2.3.1.269</ecNumber>
    </recommendedName>
</protein>
<dbReference type="EMBL" id="BRXS01000004">
    <property type="protein sequence ID" value="GLC26324.1"/>
    <property type="molecule type" value="Genomic_DNA"/>
</dbReference>
<dbReference type="Gene3D" id="3.60.110.10">
    <property type="entry name" value="Carbon-nitrogen hydrolase"/>
    <property type="match status" value="1"/>
</dbReference>
<keyword evidence="7 9" id="KW-0472">Membrane</keyword>
<dbReference type="GO" id="GO:0042158">
    <property type="term" value="P:lipoprotein biosynthetic process"/>
    <property type="evidence" value="ECO:0007669"/>
    <property type="project" value="UniProtKB-UniRule"/>
</dbReference>
<dbReference type="PANTHER" id="PTHR38686:SF1">
    <property type="entry name" value="APOLIPOPROTEIN N-ACYLTRANSFERASE"/>
    <property type="match status" value="1"/>
</dbReference>
<reference evidence="11" key="1">
    <citation type="submission" date="2022-08" db="EMBL/GenBank/DDBJ databases">
        <title>Draft genome sequencing of Roseisolibacter agri AW1220.</title>
        <authorList>
            <person name="Tobiishi Y."/>
            <person name="Tonouchi A."/>
        </authorList>
    </citation>
    <scope>NUCLEOTIDE SEQUENCE</scope>
    <source>
        <strain evidence="11">AW1220</strain>
    </source>
</reference>
<dbReference type="InterPro" id="IPR036526">
    <property type="entry name" value="C-N_Hydrolase_sf"/>
</dbReference>
<name>A0AA37VF59_9BACT</name>
<dbReference type="AlphaFoldDB" id="A0AA37VF59"/>
<evidence type="ECO:0000256" key="2">
    <source>
        <dbReference type="ARBA" id="ARBA00010065"/>
    </source>
</evidence>
<comment type="function">
    <text evidence="9">Catalyzes the phospholipid dependent N-acylation of the N-terminal cysteine of apolipoprotein, the last step in lipoprotein maturation.</text>
</comment>
<evidence type="ECO:0000256" key="8">
    <source>
        <dbReference type="ARBA" id="ARBA00023315"/>
    </source>
</evidence>
<evidence type="ECO:0000259" key="10">
    <source>
        <dbReference type="PROSITE" id="PS50263"/>
    </source>
</evidence>
<feature type="transmembrane region" description="Helical" evidence="9">
    <location>
        <begin position="103"/>
        <end position="123"/>
    </location>
</feature>
<keyword evidence="4 9" id="KW-0808">Transferase</keyword>
<keyword evidence="6 9" id="KW-1133">Transmembrane helix</keyword>
<comment type="similarity">
    <text evidence="2 9">Belongs to the CN hydrolase family. Apolipoprotein N-acyltransferase subfamily.</text>
</comment>
<dbReference type="PROSITE" id="PS50263">
    <property type="entry name" value="CN_HYDROLASE"/>
    <property type="match status" value="1"/>
</dbReference>
<comment type="subcellular location">
    <subcellularLocation>
        <location evidence="1 9">Cell membrane</location>
        <topology evidence="1 9">Multi-pass membrane protein</topology>
    </subcellularLocation>
</comment>
<feature type="transmembrane region" description="Helical" evidence="9">
    <location>
        <begin position="176"/>
        <end position="196"/>
    </location>
</feature>
<dbReference type="EC" id="2.3.1.269" evidence="9"/>
<dbReference type="PANTHER" id="PTHR38686">
    <property type="entry name" value="APOLIPOPROTEIN N-ACYLTRANSFERASE"/>
    <property type="match status" value="1"/>
</dbReference>
<evidence type="ECO:0000256" key="7">
    <source>
        <dbReference type="ARBA" id="ARBA00023136"/>
    </source>
</evidence>
<dbReference type="InterPro" id="IPR003010">
    <property type="entry name" value="C-N_Hydrolase"/>
</dbReference>
<organism evidence="11 12">
    <name type="scientific">Roseisolibacter agri</name>
    <dbReference type="NCBI Taxonomy" id="2014610"/>
    <lineage>
        <taxon>Bacteria</taxon>
        <taxon>Pseudomonadati</taxon>
        <taxon>Gemmatimonadota</taxon>
        <taxon>Gemmatimonadia</taxon>
        <taxon>Gemmatimonadales</taxon>
        <taxon>Gemmatimonadaceae</taxon>
        <taxon>Roseisolibacter</taxon>
    </lineage>
</organism>
<dbReference type="Proteomes" id="UP001161325">
    <property type="component" value="Unassembled WGS sequence"/>
</dbReference>
<proteinExistence type="inferred from homology"/>
<dbReference type="Pfam" id="PF00795">
    <property type="entry name" value="CN_hydrolase"/>
    <property type="match status" value="1"/>
</dbReference>
<gene>
    <name evidence="9 11" type="primary">lnt</name>
    <name evidence="11" type="ORF">rosag_28370</name>
</gene>
<evidence type="ECO:0000313" key="11">
    <source>
        <dbReference type="EMBL" id="GLC26324.1"/>
    </source>
</evidence>
<dbReference type="GO" id="GO:0005886">
    <property type="term" value="C:plasma membrane"/>
    <property type="evidence" value="ECO:0007669"/>
    <property type="project" value="UniProtKB-SubCell"/>
</dbReference>